<evidence type="ECO:0000313" key="3">
    <source>
        <dbReference type="Proteomes" id="UP000653644"/>
    </source>
</evidence>
<keyword evidence="3" id="KW-1185">Reference proteome</keyword>
<evidence type="ECO:0000313" key="2">
    <source>
        <dbReference type="EMBL" id="GHA71935.1"/>
    </source>
</evidence>
<proteinExistence type="predicted"/>
<sequence>MRRYPPIADHGLTGDPRTCAPVSSGAVPDRPCSLRSDPPGVFAAHRTVPRRASGPAAAVPAPDAPGAAAGARG</sequence>
<feature type="region of interest" description="Disordered" evidence="1">
    <location>
        <begin position="1"/>
        <end position="33"/>
    </location>
</feature>
<name>A0ABQ3DCP9_9ACTN</name>
<gene>
    <name evidence="2" type="ORF">GCM10010345_88720</name>
</gene>
<dbReference type="EMBL" id="BMVN01000083">
    <property type="protein sequence ID" value="GHA71935.1"/>
    <property type="molecule type" value="Genomic_DNA"/>
</dbReference>
<protein>
    <submittedName>
        <fullName evidence="2">Uncharacterized protein</fullName>
    </submittedName>
</protein>
<feature type="compositionally biased region" description="Low complexity" evidence="1">
    <location>
        <begin position="50"/>
        <end position="73"/>
    </location>
</feature>
<evidence type="ECO:0000256" key="1">
    <source>
        <dbReference type="SAM" id="MobiDB-lite"/>
    </source>
</evidence>
<comment type="caution">
    <text evidence="2">The sequence shown here is derived from an EMBL/GenBank/DDBJ whole genome shotgun (WGS) entry which is preliminary data.</text>
</comment>
<accession>A0ABQ3DCP9</accession>
<organism evidence="2 3">
    <name type="scientific">Streptomyces canarius</name>
    <dbReference type="NCBI Taxonomy" id="285453"/>
    <lineage>
        <taxon>Bacteria</taxon>
        <taxon>Bacillati</taxon>
        <taxon>Actinomycetota</taxon>
        <taxon>Actinomycetes</taxon>
        <taxon>Kitasatosporales</taxon>
        <taxon>Streptomycetaceae</taxon>
        <taxon>Streptomyces</taxon>
    </lineage>
</organism>
<feature type="region of interest" description="Disordered" evidence="1">
    <location>
        <begin position="48"/>
        <end position="73"/>
    </location>
</feature>
<reference evidence="3" key="1">
    <citation type="journal article" date="2019" name="Int. J. Syst. Evol. Microbiol.">
        <title>The Global Catalogue of Microorganisms (GCM) 10K type strain sequencing project: providing services to taxonomists for standard genome sequencing and annotation.</title>
        <authorList>
            <consortium name="The Broad Institute Genomics Platform"/>
            <consortium name="The Broad Institute Genome Sequencing Center for Infectious Disease"/>
            <person name="Wu L."/>
            <person name="Ma J."/>
        </authorList>
    </citation>
    <scope>NUCLEOTIDE SEQUENCE [LARGE SCALE GENOMIC DNA]</scope>
    <source>
        <strain evidence="3">JCM 4733</strain>
    </source>
</reference>
<dbReference type="Proteomes" id="UP000653644">
    <property type="component" value="Unassembled WGS sequence"/>
</dbReference>